<accession>A0A084QMI8</accession>
<proteinExistence type="predicted"/>
<dbReference type="Proteomes" id="UP000028524">
    <property type="component" value="Unassembled WGS sequence"/>
</dbReference>
<organism evidence="2 3">
    <name type="scientific">Stachybotrys chlorohalonatus (strain IBT 40285)</name>
    <dbReference type="NCBI Taxonomy" id="1283841"/>
    <lineage>
        <taxon>Eukaryota</taxon>
        <taxon>Fungi</taxon>
        <taxon>Dikarya</taxon>
        <taxon>Ascomycota</taxon>
        <taxon>Pezizomycotina</taxon>
        <taxon>Sordariomycetes</taxon>
        <taxon>Hypocreomycetidae</taxon>
        <taxon>Hypocreales</taxon>
        <taxon>Stachybotryaceae</taxon>
        <taxon>Stachybotrys</taxon>
    </lineage>
</organism>
<feature type="region of interest" description="Disordered" evidence="1">
    <location>
        <begin position="392"/>
        <end position="412"/>
    </location>
</feature>
<reference evidence="2 3" key="1">
    <citation type="journal article" date="2014" name="BMC Genomics">
        <title>Comparative genome sequencing reveals chemotype-specific gene clusters in the toxigenic black mold Stachybotrys.</title>
        <authorList>
            <person name="Semeiks J."/>
            <person name="Borek D."/>
            <person name="Otwinowski Z."/>
            <person name="Grishin N.V."/>
        </authorList>
    </citation>
    <scope>NUCLEOTIDE SEQUENCE [LARGE SCALE GENOMIC DNA]</scope>
    <source>
        <strain evidence="2 3">IBT 40285</strain>
    </source>
</reference>
<feature type="compositionally biased region" description="Polar residues" evidence="1">
    <location>
        <begin position="392"/>
        <end position="410"/>
    </location>
</feature>
<dbReference type="OrthoDB" id="5286775at2759"/>
<dbReference type="AlphaFoldDB" id="A0A084QMI8"/>
<evidence type="ECO:0000313" key="2">
    <source>
        <dbReference type="EMBL" id="KFA65173.1"/>
    </source>
</evidence>
<gene>
    <name evidence="2" type="ORF">S40285_01507</name>
</gene>
<dbReference type="HOGENOM" id="CLU_052875_0_0_1"/>
<dbReference type="STRING" id="1283841.A0A084QMI8"/>
<sequence>MGQSGTKQTGAIPPGSSPSSPHPVSEQEDAMRPQSPEQEDSERGSLPPQVYPLDADDSSFMGPDLQEQMQAEKMLFPEASTWAPDEERLFETLFFRAHRPLLPSHWALDFRGVPMGDTVFDNVEEDTAVIRAHGNEFNATTALMRLIDLTADVRTAKQSSVRSKVRRKIRRGLHAYIDWAAQDGGLKGLKMVPNLTVEVLDLDLKAHEITDYMTYRMRALARIHREFWRVDRPDDFWELFLPGPASTRCKARNTHSDLASLRSDMSDMTPVKPRKRTAQDAEFLDEERLANHAVEWSSPEDPVQSNPEQNMYQRRRLAASLTATKVEQATARDNEETPAVMDDIQQSVASETPITPTAPPSLKTLGKEFVRKKLVPKSRLQKSMAWIMSHQSSEAVSTQSNGETSKTPATPLTREENIASREIEDTKSVLATIEYRRPPPVVYGFFILNSLVFCLSADPAKGEDCPITFHVQIDFEDRHQSVWNALTVAIIVCLARDEMMTRLDEFEKVPTEVESDPDA</sequence>
<dbReference type="EMBL" id="KL660616">
    <property type="protein sequence ID" value="KFA65173.1"/>
    <property type="molecule type" value="Genomic_DNA"/>
</dbReference>
<dbReference type="InParanoid" id="A0A084QMI8"/>
<protein>
    <submittedName>
        <fullName evidence="2">Uncharacterized protein</fullName>
    </submittedName>
</protein>
<feature type="compositionally biased region" description="Low complexity" evidence="1">
    <location>
        <begin position="13"/>
        <end position="24"/>
    </location>
</feature>
<evidence type="ECO:0000313" key="3">
    <source>
        <dbReference type="Proteomes" id="UP000028524"/>
    </source>
</evidence>
<dbReference type="OMA" id="CLARDDM"/>
<name>A0A084QMI8_STAC4</name>
<evidence type="ECO:0000256" key="1">
    <source>
        <dbReference type="SAM" id="MobiDB-lite"/>
    </source>
</evidence>
<keyword evidence="3" id="KW-1185">Reference proteome</keyword>
<feature type="region of interest" description="Disordered" evidence="1">
    <location>
        <begin position="1"/>
        <end position="62"/>
    </location>
</feature>